<proteinExistence type="predicted"/>
<sequence length="397" mass="43947">MAWQQSQIAKLPSRQPSLARETIAAHKNQKCAVSEGPASENLHVNENPDAGKASHPVIETSTNLIIKEQAMRNGLMKPGPQEDREQGQSPLAPIDIEAPISQQVQNDSQATDEKEFPKDQFMTASSSQQKSIVLVSPPSAAEQSLASTSASSINETSTQKLASHTSSRETSETISEIESLFATMEQLVRPCPVSSSQPESSANTHAESYESDVGSPESHVYSMGLIKKILMKPLTEVARSPDGLLLLATMKNLKKSDLLNSQQLEIIQAYIDNFDSLVSHHPLYEHQIYRTSALKCSIEHKKKGISDLKNHYGDLMNNASSLAAEKEALKKRLDEIAEEEIHIREDADDLRTQLISWKAELETHMKALPEALRQQNEADNRANNSNEYWGKIRSLFA</sequence>
<name>A0ACC4C8D0_POPAL</name>
<evidence type="ECO:0000313" key="2">
    <source>
        <dbReference type="Proteomes" id="UP000309997"/>
    </source>
</evidence>
<organism evidence="1 2">
    <name type="scientific">Populus alba</name>
    <name type="common">White poplar</name>
    <dbReference type="NCBI Taxonomy" id="43335"/>
    <lineage>
        <taxon>Eukaryota</taxon>
        <taxon>Viridiplantae</taxon>
        <taxon>Streptophyta</taxon>
        <taxon>Embryophyta</taxon>
        <taxon>Tracheophyta</taxon>
        <taxon>Spermatophyta</taxon>
        <taxon>Magnoliopsida</taxon>
        <taxon>eudicotyledons</taxon>
        <taxon>Gunneridae</taxon>
        <taxon>Pentapetalae</taxon>
        <taxon>rosids</taxon>
        <taxon>fabids</taxon>
        <taxon>Malpighiales</taxon>
        <taxon>Salicaceae</taxon>
        <taxon>Saliceae</taxon>
        <taxon>Populus</taxon>
    </lineage>
</organism>
<keyword evidence="2" id="KW-1185">Reference proteome</keyword>
<reference evidence="1 2" key="1">
    <citation type="journal article" date="2024" name="Plant Biotechnol. J.">
        <title>Genome and CRISPR/Cas9 system of a widespread forest tree (Populus alba) in the world.</title>
        <authorList>
            <person name="Liu Y.J."/>
            <person name="Jiang P.F."/>
            <person name="Han X.M."/>
            <person name="Li X.Y."/>
            <person name="Wang H.M."/>
            <person name="Wang Y.J."/>
            <person name="Wang X.X."/>
            <person name="Zeng Q.Y."/>
        </authorList>
    </citation>
    <scope>NUCLEOTIDE SEQUENCE [LARGE SCALE GENOMIC DNA]</scope>
    <source>
        <strain evidence="2">cv. PAL-ZL1</strain>
    </source>
</reference>
<accession>A0ACC4C8D0</accession>
<evidence type="ECO:0000313" key="1">
    <source>
        <dbReference type="EMBL" id="KAL3591412.1"/>
    </source>
</evidence>
<comment type="caution">
    <text evidence="1">The sequence shown here is derived from an EMBL/GenBank/DDBJ whole genome shotgun (WGS) entry which is preliminary data.</text>
</comment>
<dbReference type="Proteomes" id="UP000309997">
    <property type="component" value="Unassembled WGS sequence"/>
</dbReference>
<protein>
    <submittedName>
        <fullName evidence="1">Uncharacterized protein</fullName>
    </submittedName>
</protein>
<gene>
    <name evidence="1" type="ORF">D5086_010052</name>
</gene>
<dbReference type="EMBL" id="RCHU02000005">
    <property type="protein sequence ID" value="KAL3591412.1"/>
    <property type="molecule type" value="Genomic_DNA"/>
</dbReference>